<dbReference type="CDD" id="cd05379">
    <property type="entry name" value="CAP_bacterial"/>
    <property type="match status" value="1"/>
</dbReference>
<dbReference type="Proteomes" id="UP000683511">
    <property type="component" value="Chromosome"/>
</dbReference>
<dbReference type="AlphaFoldDB" id="A0A975T9L9"/>
<dbReference type="Pfam" id="PF00188">
    <property type="entry name" value="CAP"/>
    <property type="match status" value="1"/>
</dbReference>
<dbReference type="Gene3D" id="3.40.33.10">
    <property type="entry name" value="CAP"/>
    <property type="match status" value="1"/>
</dbReference>
<keyword evidence="4" id="KW-1185">Reference proteome</keyword>
<dbReference type="PANTHER" id="PTHR31157:SF1">
    <property type="entry name" value="SCP DOMAIN-CONTAINING PROTEIN"/>
    <property type="match status" value="1"/>
</dbReference>
<gene>
    <name evidence="3" type="ORF">B6N60_03389</name>
</gene>
<evidence type="ECO:0000313" key="3">
    <source>
        <dbReference type="EMBL" id="QXE24682.1"/>
    </source>
</evidence>
<reference evidence="3" key="1">
    <citation type="submission" date="2017-04" db="EMBL/GenBank/DDBJ databases">
        <title>Genome deletions in a multicellular cyanobacterial endosymbiont for morphological adaptation in marine diatoms.</title>
        <authorList>
            <person name="Wang Y."/>
            <person name="Gao H."/>
            <person name="Li R."/>
            <person name="Xu X."/>
        </authorList>
    </citation>
    <scope>NUCLEOTIDE SEQUENCE</scope>
    <source>
        <strain evidence="3">FACHB 800</strain>
    </source>
</reference>
<dbReference type="RefSeq" id="WP_190601518.1">
    <property type="nucleotide sequence ID" value="NZ_CP021056.1"/>
</dbReference>
<dbReference type="InterPro" id="IPR014044">
    <property type="entry name" value="CAP_dom"/>
</dbReference>
<evidence type="ECO:0000313" key="4">
    <source>
        <dbReference type="Proteomes" id="UP000683511"/>
    </source>
</evidence>
<dbReference type="EMBL" id="CP021056">
    <property type="protein sequence ID" value="QXE24682.1"/>
    <property type="molecule type" value="Genomic_DNA"/>
</dbReference>
<organism evidence="3 4">
    <name type="scientific">Richelia sinica FACHB-800</name>
    <dbReference type="NCBI Taxonomy" id="1357546"/>
    <lineage>
        <taxon>Bacteria</taxon>
        <taxon>Bacillati</taxon>
        <taxon>Cyanobacteriota</taxon>
        <taxon>Cyanophyceae</taxon>
        <taxon>Nostocales</taxon>
        <taxon>Nostocaceae</taxon>
        <taxon>Richelia</taxon>
    </lineage>
</organism>
<sequence length="182" mass="19735">MLRQTAFGIALSTLVLASGFMTASTPGNSSTNKTSKNQQSFGIFTQAVASNVTFETTSLEKSVFEQINQYRAVHGLPKLTLNANISHQARIHSQNMANGKVPFSHNGFEMRVKAIPLKYNSAAENVAFNLGYSNPAQQAVIGWINSPGHLKNLKGRYNLTGVGVAANSKGEVYLTQIFLNTR</sequence>
<evidence type="ECO:0000256" key="1">
    <source>
        <dbReference type="SAM" id="SignalP"/>
    </source>
</evidence>
<dbReference type="KEGG" id="rsin:B6N60_03389"/>
<dbReference type="SUPFAM" id="SSF55797">
    <property type="entry name" value="PR-1-like"/>
    <property type="match status" value="1"/>
</dbReference>
<evidence type="ECO:0000259" key="2">
    <source>
        <dbReference type="Pfam" id="PF00188"/>
    </source>
</evidence>
<keyword evidence="1" id="KW-0732">Signal</keyword>
<dbReference type="InterPro" id="IPR035940">
    <property type="entry name" value="CAP_sf"/>
</dbReference>
<protein>
    <submittedName>
        <fullName evidence="3">Allergen V5/Tpx-1 family protein</fullName>
    </submittedName>
</protein>
<name>A0A975T9L9_9NOST</name>
<feature type="signal peptide" evidence="1">
    <location>
        <begin position="1"/>
        <end position="23"/>
    </location>
</feature>
<feature type="domain" description="SCP" evidence="2">
    <location>
        <begin position="65"/>
        <end position="178"/>
    </location>
</feature>
<proteinExistence type="predicted"/>
<dbReference type="PANTHER" id="PTHR31157">
    <property type="entry name" value="SCP DOMAIN-CONTAINING PROTEIN"/>
    <property type="match status" value="1"/>
</dbReference>
<accession>A0A975T9L9</accession>
<feature type="chain" id="PRO_5037126675" evidence="1">
    <location>
        <begin position="24"/>
        <end position="182"/>
    </location>
</feature>